<dbReference type="STRING" id="1121362.A605_01600"/>
<dbReference type="EMBL" id="CP003697">
    <property type="protein sequence ID" value="AGF71334.1"/>
    <property type="molecule type" value="Genomic_DNA"/>
</dbReference>
<keyword evidence="1" id="KW-0812">Transmembrane</keyword>
<organism evidence="2 3">
    <name type="scientific">Corynebacterium halotolerans YIM 70093 = DSM 44683</name>
    <dbReference type="NCBI Taxonomy" id="1121362"/>
    <lineage>
        <taxon>Bacteria</taxon>
        <taxon>Bacillati</taxon>
        <taxon>Actinomycetota</taxon>
        <taxon>Actinomycetes</taxon>
        <taxon>Mycobacteriales</taxon>
        <taxon>Corynebacteriaceae</taxon>
        <taxon>Corynebacterium</taxon>
    </lineage>
</organism>
<accession>M1MUC1</accession>
<dbReference type="KEGG" id="chn:A605_01600"/>
<feature type="transmembrane region" description="Helical" evidence="1">
    <location>
        <begin position="316"/>
        <end position="338"/>
    </location>
</feature>
<evidence type="ECO:0000313" key="3">
    <source>
        <dbReference type="Proteomes" id="UP000011723"/>
    </source>
</evidence>
<feature type="transmembrane region" description="Helical" evidence="1">
    <location>
        <begin position="398"/>
        <end position="423"/>
    </location>
</feature>
<dbReference type="NCBIfam" id="TIGR03057">
    <property type="entry name" value="xxxLxxG_by_4"/>
    <property type="match status" value="2"/>
</dbReference>
<keyword evidence="3" id="KW-1185">Reference proteome</keyword>
<dbReference type="eggNOG" id="COG1511">
    <property type="taxonomic scope" value="Bacteria"/>
</dbReference>
<feature type="transmembrane region" description="Helical" evidence="1">
    <location>
        <begin position="462"/>
        <end position="485"/>
    </location>
</feature>
<feature type="transmembrane region" description="Helical" evidence="1">
    <location>
        <begin position="371"/>
        <end position="391"/>
    </location>
</feature>
<feature type="transmembrane region" description="Helical" evidence="1">
    <location>
        <begin position="435"/>
        <end position="455"/>
    </location>
</feature>
<protein>
    <recommendedName>
        <fullName evidence="4">X-X-X-Leu-X-X-Gly heptad repeat-containing protein</fullName>
    </recommendedName>
</protein>
<gene>
    <name evidence="2" type="ORF">A605_01600</name>
</gene>
<evidence type="ECO:0000256" key="1">
    <source>
        <dbReference type="SAM" id="Phobius"/>
    </source>
</evidence>
<dbReference type="AlphaFoldDB" id="M1MUC1"/>
<reference evidence="2 3" key="1">
    <citation type="journal article" date="2012" name="Stand. Genomic Sci.">
        <title>Genome sequence of the halotolerant bacterium Corynebacterium halotolerans type strain YIM 70093(T) (= DSM 44683(T)).</title>
        <authorList>
            <person name="Ruckert C."/>
            <person name="Albersmeier A."/>
            <person name="Al-Dilaimi A."/>
            <person name="Niehaus K."/>
            <person name="Szczepanowski R."/>
            <person name="Kalinowski J."/>
        </authorList>
    </citation>
    <scope>NUCLEOTIDE SEQUENCE [LARGE SCALE GENOMIC DNA]</scope>
    <source>
        <strain evidence="2">YIM 70093</strain>
    </source>
</reference>
<feature type="transmembrane region" description="Helical" evidence="1">
    <location>
        <begin position="345"/>
        <end position="365"/>
    </location>
</feature>
<dbReference type="RefSeq" id="WP_015399758.1">
    <property type="nucleotide sequence ID" value="NC_020302.1"/>
</dbReference>
<dbReference type="HOGENOM" id="CLU_528652_0_0_11"/>
<name>M1MUC1_9CORY</name>
<keyword evidence="1" id="KW-0472">Membrane</keyword>
<dbReference type="OrthoDB" id="4426125at2"/>
<evidence type="ECO:0000313" key="2">
    <source>
        <dbReference type="EMBL" id="AGF71334.1"/>
    </source>
</evidence>
<dbReference type="Proteomes" id="UP000011723">
    <property type="component" value="Chromosome"/>
</dbReference>
<keyword evidence="1" id="KW-1133">Transmembrane helix</keyword>
<dbReference type="PATRIC" id="fig|1121362.3.peg.314"/>
<sequence>MSQPASRSSVRPRARSLLLALVLVLPLIIGAAVAAVADLDPARTWSAGDEASGAPAVASPAGIDPAELVDARRAAGEAATQAGFLTTGTGELVDGTGQMREEAAVIPEQFDEAVTGAQQLADGLVQLQAGTGRLGSGATEVADGVGQAVDQVVGLGALQGQLVEAINRTVRDLEGSDDPRLTEARQQLIDLRGQVETIQLNGPVADQLTALKDGAREIANQLNVPGYAFHDGIYSATKGAQDLAYGLSQSQGGIDEAIAGVESLDDGAQRLDQMATRTDEKVDAVQRALPVVQATPQATADGQALEDEPARALTPLYAMFIAALVMLGGAALGVAARLASGRRVVILAAGTLGLTALGVVCLALVATGLTVATGALAAVVLALGVLASAVLTRVTIAVLGAVVGGVLAAVGGIAQVGLVGWVWKSAAAADIAVVWQVLANLLPLNWATSALTALGNGGSGQALWLAVGVLAAIAVIGLAAGRMVFPAAAASVTMPAVTGSEPAEGEGHGPVGDTAVYAGLGEAGHSR</sequence>
<proteinExistence type="predicted"/>
<evidence type="ECO:0008006" key="4">
    <source>
        <dbReference type="Google" id="ProtNLM"/>
    </source>
</evidence>
<dbReference type="InterPro" id="IPR023908">
    <property type="entry name" value="xxxLxxG_rpt"/>
</dbReference>